<gene>
    <name evidence="5" type="ORF">BDV27DRAFT_139289</name>
</gene>
<dbReference type="InterPro" id="IPR002129">
    <property type="entry name" value="PyrdxlP-dep_de-COase"/>
</dbReference>
<dbReference type="PANTHER" id="PTHR42735:SF4">
    <property type="entry name" value="PYRIDOXAL PHOSPHATE-DEPENDENT DECARBOXYLASE FAMILY PROTEIN"/>
    <property type="match status" value="1"/>
</dbReference>
<dbReference type="Gene3D" id="3.90.1150.170">
    <property type="match status" value="1"/>
</dbReference>
<evidence type="ECO:0000256" key="4">
    <source>
        <dbReference type="PIRSR" id="PIRSR602129-50"/>
    </source>
</evidence>
<dbReference type="AlphaFoldDB" id="A0A5N6ZKH3"/>
<dbReference type="RefSeq" id="XP_031920547.1">
    <property type="nucleotide sequence ID" value="XM_032069421.1"/>
</dbReference>
<comment type="cofactor">
    <cofactor evidence="1 4">
        <name>pyridoxal 5'-phosphate</name>
        <dbReference type="ChEBI" id="CHEBI:597326"/>
    </cofactor>
</comment>
<sequence>MMTDDRLEHAKIGSWFLGPRAENHEQLKAFLAYILEKHREARSNIYIYDPDFITPEMQRTQSYHDSINRLWRMVKFLTRKLASHSIPFWSPRYNAHMNMDTAMPGIIGYMAAMLYNPNNAAPEGSPLTTLIERKVGQELCQMLGYRTERIEQCDTSCAWGHITCDGSVANLEAIWAARNLKFYPLSLKLAMETGNRLDFLGTIEPPFTLENCKGTKKLFKELSTWELLNLKPSITLDIPTRLYKEYGISPSFLESAIGPYLVQSIGIDPLEKKFNIKNSAKFCISIGRHYSWPKGGALIGIGSESFVNINVDLHARMNIQELKRYLDSCVPDAEDDRTPVFGVVAIMGSTEHGACDPLKELVGIRESYEEKGLSFLIHCDAAWGGYFTSMLRTPTETLHLPYVPIMALKPHTEEQLRALKDVDSITVDPHKSGYVNYPAGGLCYRDERLKCLITWTSPIVFHAGDALESMGVYGVEGSKPGASPVAAWLTHNTLKLNSEGYGRLLGEAIFTCSKLYCHWATMTREDTDLIVVPFNMLPTEQNNASPEAIEKEKTLIEKRILGVSNEDLMRDSVAADLLKDLGSDLMINAFACNFRVDGEANTDVEEANYLNKRIFKRLSVSSMYDAVEERPLFITESTFAQDVYGDCLRNYKRRLQLGETAGGDLVSLVNVTMSPWPSDYPFLRDLAETFKRVANQEVQRCVKRNRLTKDIHGFIMQGCNKLFLVHLSMFNMANHRRQLIVTAEIPERIMSQYRNLRAENPAKFYRLTNVKEAYLEELQHAKSFEARMDEGTQESDTAPLATFNVKNVNVVIDKSLKSDHLEKNYPKMMPFYVYGSEQEYHIDHVLKKSPNAQLTADCVTVSVKPPLETEQLERGVVARLRNVFERPLQPLPTYEGQIVRNVPGLSFVPHRKYEVEMFDTYANFQNQGEPIATGNIMLGYRVYADWLEINKDPTETVK</sequence>
<evidence type="ECO:0000313" key="6">
    <source>
        <dbReference type="Proteomes" id="UP000326268"/>
    </source>
</evidence>
<keyword evidence="5" id="KW-0808">Transferase</keyword>
<evidence type="ECO:0000256" key="2">
    <source>
        <dbReference type="ARBA" id="ARBA00022898"/>
    </source>
</evidence>
<dbReference type="GeneID" id="43653867"/>
<reference evidence="5 6" key="1">
    <citation type="submission" date="2019-04" db="EMBL/GenBank/DDBJ databases">
        <title>Friends and foes A comparative genomics studyof 23 Aspergillus species from section Flavi.</title>
        <authorList>
            <consortium name="DOE Joint Genome Institute"/>
            <person name="Kjaerbolling I."/>
            <person name="Vesth T."/>
            <person name="Frisvad J.C."/>
            <person name="Nybo J.L."/>
            <person name="Theobald S."/>
            <person name="Kildgaard S."/>
            <person name="Isbrandt T."/>
            <person name="Kuo A."/>
            <person name="Sato A."/>
            <person name="Lyhne E.K."/>
            <person name="Kogle M.E."/>
            <person name="Wiebenga A."/>
            <person name="Kun R.S."/>
            <person name="Lubbers R.J."/>
            <person name="Makela M.R."/>
            <person name="Barry K."/>
            <person name="Chovatia M."/>
            <person name="Clum A."/>
            <person name="Daum C."/>
            <person name="Haridas S."/>
            <person name="He G."/>
            <person name="LaButti K."/>
            <person name="Lipzen A."/>
            <person name="Mondo S."/>
            <person name="Riley R."/>
            <person name="Salamov A."/>
            <person name="Simmons B.A."/>
            <person name="Magnuson J.K."/>
            <person name="Henrissat B."/>
            <person name="Mortensen U.H."/>
            <person name="Larsen T.O."/>
            <person name="Devries R.P."/>
            <person name="Grigoriev I.V."/>
            <person name="Machida M."/>
            <person name="Baker S.E."/>
            <person name="Andersen M.R."/>
        </authorList>
    </citation>
    <scope>NUCLEOTIDE SEQUENCE [LARGE SCALE GENOMIC DNA]</scope>
    <source>
        <strain evidence="5 6">CBS 763.97</strain>
    </source>
</reference>
<keyword evidence="2 4" id="KW-0663">Pyridoxal phosphate</keyword>
<proteinExistence type="predicted"/>
<evidence type="ECO:0000313" key="5">
    <source>
        <dbReference type="EMBL" id="KAE8357466.1"/>
    </source>
</evidence>
<dbReference type="GO" id="GO:0030170">
    <property type="term" value="F:pyridoxal phosphate binding"/>
    <property type="evidence" value="ECO:0007669"/>
    <property type="project" value="InterPro"/>
</dbReference>
<dbReference type="GO" id="GO:0019752">
    <property type="term" value="P:carboxylic acid metabolic process"/>
    <property type="evidence" value="ECO:0007669"/>
    <property type="project" value="InterPro"/>
</dbReference>
<dbReference type="OrthoDB" id="2161780at2759"/>
<dbReference type="EMBL" id="ML738014">
    <property type="protein sequence ID" value="KAE8357466.1"/>
    <property type="molecule type" value="Genomic_DNA"/>
</dbReference>
<accession>A0A5N6ZKH3</accession>
<dbReference type="InterPro" id="IPR050477">
    <property type="entry name" value="GrpII_AminoAcid_Decarb"/>
</dbReference>
<organism evidence="5 6">
    <name type="scientific">Aspergillus caelatus</name>
    <dbReference type="NCBI Taxonomy" id="61420"/>
    <lineage>
        <taxon>Eukaryota</taxon>
        <taxon>Fungi</taxon>
        <taxon>Dikarya</taxon>
        <taxon>Ascomycota</taxon>
        <taxon>Pezizomycotina</taxon>
        <taxon>Eurotiomycetes</taxon>
        <taxon>Eurotiomycetidae</taxon>
        <taxon>Eurotiales</taxon>
        <taxon>Aspergillaceae</taxon>
        <taxon>Aspergillus</taxon>
        <taxon>Aspergillus subgen. Circumdati</taxon>
    </lineage>
</organism>
<dbReference type="Pfam" id="PF00282">
    <property type="entry name" value="Pyridoxal_deC"/>
    <property type="match status" value="1"/>
</dbReference>
<dbReference type="PANTHER" id="PTHR42735">
    <property type="match status" value="1"/>
</dbReference>
<keyword evidence="3" id="KW-0456">Lyase</keyword>
<evidence type="ECO:0000256" key="1">
    <source>
        <dbReference type="ARBA" id="ARBA00001933"/>
    </source>
</evidence>
<name>A0A5N6ZKH3_9EURO</name>
<dbReference type="InterPro" id="IPR015424">
    <property type="entry name" value="PyrdxlP-dep_Trfase"/>
</dbReference>
<dbReference type="InterPro" id="IPR015421">
    <property type="entry name" value="PyrdxlP-dep_Trfase_major"/>
</dbReference>
<evidence type="ECO:0000256" key="3">
    <source>
        <dbReference type="ARBA" id="ARBA00023239"/>
    </source>
</evidence>
<dbReference type="Proteomes" id="UP000326268">
    <property type="component" value="Unassembled WGS sequence"/>
</dbReference>
<dbReference type="GO" id="GO:0016830">
    <property type="term" value="F:carbon-carbon lyase activity"/>
    <property type="evidence" value="ECO:0007669"/>
    <property type="project" value="InterPro"/>
</dbReference>
<dbReference type="SUPFAM" id="SSF53383">
    <property type="entry name" value="PLP-dependent transferases"/>
    <property type="match status" value="1"/>
</dbReference>
<dbReference type="GO" id="GO:0016740">
    <property type="term" value="F:transferase activity"/>
    <property type="evidence" value="ECO:0007669"/>
    <property type="project" value="UniProtKB-KW"/>
</dbReference>
<protein>
    <submittedName>
        <fullName evidence="5">Pyridoxal phosphate-dependent transferase</fullName>
    </submittedName>
</protein>
<keyword evidence="6" id="KW-1185">Reference proteome</keyword>
<feature type="modified residue" description="N6-(pyridoxal phosphate)lysine" evidence="4">
    <location>
        <position position="431"/>
    </location>
</feature>
<dbReference type="Gene3D" id="3.40.640.10">
    <property type="entry name" value="Type I PLP-dependent aspartate aminotransferase-like (Major domain)"/>
    <property type="match status" value="2"/>
</dbReference>